<dbReference type="PANTHER" id="PTHR30154">
    <property type="entry name" value="LEUCINE-RESPONSIVE REGULATORY PROTEIN"/>
    <property type="match status" value="1"/>
</dbReference>
<dbReference type="RefSeq" id="WP_090545019.1">
    <property type="nucleotide sequence ID" value="NZ_FNSR01000001.1"/>
</dbReference>
<dbReference type="GO" id="GO:0005829">
    <property type="term" value="C:cytosol"/>
    <property type="evidence" value="ECO:0007669"/>
    <property type="project" value="TreeGrafter"/>
</dbReference>
<evidence type="ECO:0000259" key="4">
    <source>
        <dbReference type="PROSITE" id="PS50956"/>
    </source>
</evidence>
<dbReference type="InterPro" id="IPR000485">
    <property type="entry name" value="AsnC-type_HTH_dom"/>
</dbReference>
<dbReference type="Pfam" id="PF13404">
    <property type="entry name" value="HTH_AsnC-type"/>
    <property type="match status" value="1"/>
</dbReference>
<evidence type="ECO:0000313" key="6">
    <source>
        <dbReference type="Proteomes" id="UP000199120"/>
    </source>
</evidence>
<dbReference type="InterPro" id="IPR036390">
    <property type="entry name" value="WH_DNA-bd_sf"/>
</dbReference>
<dbReference type="PANTHER" id="PTHR30154:SF34">
    <property type="entry name" value="TRANSCRIPTIONAL REGULATOR AZLB"/>
    <property type="match status" value="1"/>
</dbReference>
<dbReference type="PROSITE" id="PS50956">
    <property type="entry name" value="HTH_ASNC_2"/>
    <property type="match status" value="1"/>
</dbReference>
<evidence type="ECO:0000256" key="2">
    <source>
        <dbReference type="ARBA" id="ARBA00023125"/>
    </source>
</evidence>
<keyword evidence="2 5" id="KW-0238">DNA-binding</keyword>
<dbReference type="SMART" id="SM00344">
    <property type="entry name" value="HTH_ASNC"/>
    <property type="match status" value="1"/>
</dbReference>
<evidence type="ECO:0000313" key="5">
    <source>
        <dbReference type="EMBL" id="SEL90841.1"/>
    </source>
</evidence>
<keyword evidence="1" id="KW-0805">Transcription regulation</keyword>
<name>A0A1H7U1I3_9BURK</name>
<feature type="domain" description="HTH asnC-type" evidence="4">
    <location>
        <begin position="1"/>
        <end position="52"/>
    </location>
</feature>
<dbReference type="Gene3D" id="1.10.10.10">
    <property type="entry name" value="Winged helix-like DNA-binding domain superfamily/Winged helix DNA-binding domain"/>
    <property type="match status" value="1"/>
</dbReference>
<dbReference type="AlphaFoldDB" id="A0A1H7U1I3"/>
<dbReference type="PRINTS" id="PR00033">
    <property type="entry name" value="HTHASNC"/>
</dbReference>
<protein>
    <submittedName>
        <fullName evidence="5">DNA-binding transcriptional regulator, Lrp family</fullName>
    </submittedName>
</protein>
<dbReference type="GO" id="GO:0043200">
    <property type="term" value="P:response to amino acid"/>
    <property type="evidence" value="ECO:0007669"/>
    <property type="project" value="TreeGrafter"/>
</dbReference>
<evidence type="ECO:0000256" key="1">
    <source>
        <dbReference type="ARBA" id="ARBA00023015"/>
    </source>
</evidence>
<gene>
    <name evidence="5" type="ORF">SAMN05192542_11788</name>
</gene>
<evidence type="ECO:0000256" key="3">
    <source>
        <dbReference type="ARBA" id="ARBA00023163"/>
    </source>
</evidence>
<dbReference type="OrthoDB" id="9809462at2"/>
<dbReference type="InterPro" id="IPR036388">
    <property type="entry name" value="WH-like_DNA-bd_sf"/>
</dbReference>
<dbReference type="EMBL" id="FOAJ01000017">
    <property type="protein sequence ID" value="SEL90841.1"/>
    <property type="molecule type" value="Genomic_DNA"/>
</dbReference>
<keyword evidence="3" id="KW-0804">Transcription</keyword>
<dbReference type="GO" id="GO:0043565">
    <property type="term" value="F:sequence-specific DNA binding"/>
    <property type="evidence" value="ECO:0007669"/>
    <property type="project" value="InterPro"/>
</dbReference>
<proteinExistence type="predicted"/>
<dbReference type="Proteomes" id="UP000199120">
    <property type="component" value="Unassembled WGS sequence"/>
</dbReference>
<dbReference type="SUPFAM" id="SSF46785">
    <property type="entry name" value="Winged helix' DNA-binding domain"/>
    <property type="match status" value="1"/>
</dbReference>
<organism evidence="5 6">
    <name type="scientific">Paraburkholderia caballeronis</name>
    <dbReference type="NCBI Taxonomy" id="416943"/>
    <lineage>
        <taxon>Bacteria</taxon>
        <taxon>Pseudomonadati</taxon>
        <taxon>Pseudomonadota</taxon>
        <taxon>Betaproteobacteria</taxon>
        <taxon>Burkholderiales</taxon>
        <taxon>Burkholderiaceae</taxon>
        <taxon>Paraburkholderia</taxon>
    </lineage>
</organism>
<dbReference type="InterPro" id="IPR019888">
    <property type="entry name" value="Tscrpt_reg_AsnC-like"/>
</dbReference>
<dbReference type="STRING" id="416943.SAMN05445871_2362"/>
<sequence length="136" mass="15131">MDAIDRQIIALLGTDSRMSATEIGKRVHRSRVAVMSRIDALVASGEIASFGVTLKRKPWPVLFEIAMRSAGTCEVLVPRFRASHPFNKAWSVTGSSDLFIWTEAETAADVHAMRDYLQAQPEVARVSTHSIIRTYE</sequence>
<keyword evidence="6" id="KW-1185">Reference proteome</keyword>
<reference evidence="6" key="1">
    <citation type="submission" date="2016-10" db="EMBL/GenBank/DDBJ databases">
        <authorList>
            <person name="Varghese N."/>
            <person name="Submissions S."/>
        </authorList>
    </citation>
    <scope>NUCLEOTIDE SEQUENCE [LARGE SCALE GENOMIC DNA]</scope>
    <source>
        <strain evidence="6">LMG 26416</strain>
    </source>
</reference>
<accession>A0A1H7U1I3</accession>